<feature type="compositionally biased region" description="Low complexity" evidence="1">
    <location>
        <begin position="157"/>
        <end position="225"/>
    </location>
</feature>
<dbReference type="SUPFAM" id="SSF49503">
    <property type="entry name" value="Cupredoxins"/>
    <property type="match status" value="1"/>
</dbReference>
<keyword evidence="2" id="KW-0472">Membrane</keyword>
<dbReference type="OrthoDB" id="9800141at2"/>
<name>A0A1H7IXF2_RUMAL</name>
<keyword evidence="3" id="KW-0732">Signal</keyword>
<feature type="region of interest" description="Disordered" evidence="1">
    <location>
        <begin position="148"/>
        <end position="230"/>
    </location>
</feature>
<dbReference type="Proteomes" id="UP000186015">
    <property type="component" value="Unassembled WGS sequence"/>
</dbReference>
<dbReference type="EMBL" id="FOAT01000004">
    <property type="protein sequence ID" value="SEK66884.1"/>
    <property type="molecule type" value="Genomic_DNA"/>
</dbReference>
<protein>
    <submittedName>
        <fullName evidence="4">LPXTG-motif cell wall anchor domain-containing protein</fullName>
    </submittedName>
</protein>
<accession>A0A1H7IXF2</accession>
<reference evidence="4 5" key="1">
    <citation type="submission" date="2016-10" db="EMBL/GenBank/DDBJ databases">
        <authorList>
            <person name="de Groot N.N."/>
        </authorList>
    </citation>
    <scope>NUCLEOTIDE SEQUENCE [LARGE SCALE GENOMIC DNA]</scope>
    <source>
        <strain evidence="4 5">KH2T6</strain>
    </source>
</reference>
<evidence type="ECO:0000256" key="2">
    <source>
        <dbReference type="SAM" id="Phobius"/>
    </source>
</evidence>
<evidence type="ECO:0000313" key="4">
    <source>
        <dbReference type="EMBL" id="SEK66884.1"/>
    </source>
</evidence>
<dbReference type="InterPro" id="IPR008972">
    <property type="entry name" value="Cupredoxin"/>
</dbReference>
<evidence type="ECO:0000256" key="1">
    <source>
        <dbReference type="SAM" id="MobiDB-lite"/>
    </source>
</evidence>
<gene>
    <name evidence="4" type="ORF">SAMN05216469_104130</name>
</gene>
<feature type="signal peptide" evidence="3">
    <location>
        <begin position="1"/>
        <end position="21"/>
    </location>
</feature>
<proteinExistence type="predicted"/>
<dbReference type="AlphaFoldDB" id="A0A1H7IXF2"/>
<dbReference type="RefSeq" id="WP_074831460.1">
    <property type="nucleotide sequence ID" value="NZ_FOAT01000004.1"/>
</dbReference>
<feature type="transmembrane region" description="Helical" evidence="2">
    <location>
        <begin position="232"/>
        <end position="250"/>
    </location>
</feature>
<dbReference type="NCBIfam" id="NF033846">
    <property type="entry name" value="Rumino_NPXTG"/>
    <property type="match status" value="1"/>
</dbReference>
<keyword evidence="2" id="KW-1133">Transmembrane helix</keyword>
<evidence type="ECO:0000313" key="5">
    <source>
        <dbReference type="Proteomes" id="UP000186015"/>
    </source>
</evidence>
<dbReference type="Gene3D" id="2.60.40.420">
    <property type="entry name" value="Cupredoxins - blue copper proteins"/>
    <property type="match status" value="1"/>
</dbReference>
<feature type="chain" id="PRO_5039113491" evidence="3">
    <location>
        <begin position="22"/>
        <end position="255"/>
    </location>
</feature>
<organism evidence="4 5">
    <name type="scientific">Ruminococcus albus</name>
    <dbReference type="NCBI Taxonomy" id="1264"/>
    <lineage>
        <taxon>Bacteria</taxon>
        <taxon>Bacillati</taxon>
        <taxon>Bacillota</taxon>
        <taxon>Clostridia</taxon>
        <taxon>Eubacteriales</taxon>
        <taxon>Oscillospiraceae</taxon>
        <taxon>Ruminococcus</taxon>
    </lineage>
</organism>
<dbReference type="NCBIfam" id="TIGR01167">
    <property type="entry name" value="LPXTG_anchor"/>
    <property type="match status" value="1"/>
</dbReference>
<evidence type="ECO:0000256" key="3">
    <source>
        <dbReference type="SAM" id="SignalP"/>
    </source>
</evidence>
<sequence>MKNRIIRNSAAVLASFVIAGAAISSNTAFEVSAEQTENVKVLVTDYADLWTSTDITVEEGTTVQWYVSVPEGTEPRGCGATVKIPGLGFGTDTHNKEEGHIVLQQGENFIYEFTPDEPGDILFTCWMGSGCHKNYIHVTQAAPALVEDSSSAEVDAPESTVSSESAPESAPESVSNADISSSAADTSVSESSASSSSVSESSSKTTSTSSSANTANANSNSTNSNPKTGKSVIGSTLASLILIGSAAFMIRKRKN</sequence>
<keyword evidence="2" id="KW-0812">Transmembrane</keyword>